<dbReference type="Proteomes" id="UP001165063">
    <property type="component" value="Unassembled WGS sequence"/>
</dbReference>
<protein>
    <submittedName>
        <fullName evidence="2">Unnamed protein product</fullName>
    </submittedName>
</protein>
<accession>A0A9W7DL28</accession>
<keyword evidence="3" id="KW-1185">Reference proteome</keyword>
<feature type="compositionally biased region" description="Polar residues" evidence="1">
    <location>
        <begin position="177"/>
        <end position="192"/>
    </location>
</feature>
<dbReference type="EMBL" id="BSXU01002712">
    <property type="protein sequence ID" value="GMG39167.1"/>
    <property type="molecule type" value="Genomic_DNA"/>
</dbReference>
<dbReference type="AlphaFoldDB" id="A0A9W7DL28"/>
<evidence type="ECO:0000313" key="2">
    <source>
        <dbReference type="EMBL" id="GMG39167.1"/>
    </source>
</evidence>
<comment type="caution">
    <text evidence="2">The sequence shown here is derived from an EMBL/GenBank/DDBJ whole genome shotgun (WGS) entry which is preliminary data.</text>
</comment>
<organism evidence="2 3">
    <name type="scientific">Ambrosiozyma monospora</name>
    <name type="common">Yeast</name>
    <name type="synonym">Endomycopsis monosporus</name>
    <dbReference type="NCBI Taxonomy" id="43982"/>
    <lineage>
        <taxon>Eukaryota</taxon>
        <taxon>Fungi</taxon>
        <taxon>Dikarya</taxon>
        <taxon>Ascomycota</taxon>
        <taxon>Saccharomycotina</taxon>
        <taxon>Pichiomycetes</taxon>
        <taxon>Pichiales</taxon>
        <taxon>Pichiaceae</taxon>
        <taxon>Ambrosiozyma</taxon>
    </lineage>
</organism>
<feature type="region of interest" description="Disordered" evidence="1">
    <location>
        <begin position="122"/>
        <end position="203"/>
    </location>
</feature>
<proteinExistence type="predicted"/>
<evidence type="ECO:0000313" key="3">
    <source>
        <dbReference type="Proteomes" id="UP001165063"/>
    </source>
</evidence>
<feature type="region of interest" description="Disordered" evidence="1">
    <location>
        <begin position="52"/>
        <end position="108"/>
    </location>
</feature>
<feature type="compositionally biased region" description="Basic and acidic residues" evidence="1">
    <location>
        <begin position="157"/>
        <end position="176"/>
    </location>
</feature>
<sequence length="203" mass="22773">MNLRASGVPAHYISALLEVDILPKIQREEISEFFEDVSIDLLEKITERRAKRRMAASGGYTDDASSTTETYQGSAYHTGDEGEYDEKDNPFRDPDDEEKIEALDEKDVEERLYQNMMSLRKRSGKTQEINQWIDAQQAKSESNKSESGESYDYVSDNDLKHILSSDKSDNGKRRDSQSSGTGSSVLTPSVVSDGSKGSGYYKL</sequence>
<feature type="compositionally biased region" description="Polar residues" evidence="1">
    <location>
        <begin position="126"/>
        <end position="138"/>
    </location>
</feature>
<gene>
    <name evidence="2" type="ORF">Amon01_000511700</name>
</gene>
<dbReference type="OrthoDB" id="10648378at2759"/>
<reference evidence="2" key="1">
    <citation type="submission" date="2023-04" db="EMBL/GenBank/DDBJ databases">
        <title>Ambrosiozyma monospora NBRC 1965.</title>
        <authorList>
            <person name="Ichikawa N."/>
            <person name="Sato H."/>
            <person name="Tonouchi N."/>
        </authorList>
    </citation>
    <scope>NUCLEOTIDE SEQUENCE</scope>
    <source>
        <strain evidence="2">NBRC 1965</strain>
    </source>
</reference>
<evidence type="ECO:0000256" key="1">
    <source>
        <dbReference type="SAM" id="MobiDB-lite"/>
    </source>
</evidence>
<feature type="compositionally biased region" description="Polar residues" evidence="1">
    <location>
        <begin position="63"/>
        <end position="75"/>
    </location>
</feature>
<name>A0A9W7DL28_AMBMO</name>